<dbReference type="SUPFAM" id="SSF49452">
    <property type="entry name" value="Starch-binding domain-like"/>
    <property type="match status" value="1"/>
</dbReference>
<gene>
    <name evidence="9" type="ORF">ACFFH7_02875</name>
</gene>
<evidence type="ECO:0000256" key="4">
    <source>
        <dbReference type="ARBA" id="ARBA00022801"/>
    </source>
</evidence>
<evidence type="ECO:0000256" key="2">
    <source>
        <dbReference type="ARBA" id="ARBA00022670"/>
    </source>
</evidence>
<keyword evidence="5" id="KW-0720">Serine protease</keyword>
<feature type="domain" description="Peptidase S53" evidence="8">
    <location>
        <begin position="74"/>
        <end position="398"/>
    </location>
</feature>
<dbReference type="SUPFAM" id="SSF52743">
    <property type="entry name" value="Subtilisin-like"/>
    <property type="match status" value="1"/>
</dbReference>
<organism evidence="9 10">
    <name type="scientific">Kutzneria chonburiensis</name>
    <dbReference type="NCBI Taxonomy" id="1483604"/>
    <lineage>
        <taxon>Bacteria</taxon>
        <taxon>Bacillati</taxon>
        <taxon>Actinomycetota</taxon>
        <taxon>Actinomycetes</taxon>
        <taxon>Pseudonocardiales</taxon>
        <taxon>Pseudonocardiaceae</taxon>
        <taxon>Kutzneria</taxon>
    </lineage>
</organism>
<proteinExistence type="predicted"/>
<keyword evidence="2" id="KW-0645">Protease</keyword>
<keyword evidence="1" id="KW-0880">Kelch repeat</keyword>
<dbReference type="InterPro" id="IPR006652">
    <property type="entry name" value="Kelch_1"/>
</dbReference>
<feature type="compositionally biased region" description="Basic and acidic residues" evidence="6">
    <location>
        <begin position="602"/>
        <end position="612"/>
    </location>
</feature>
<dbReference type="PANTHER" id="PTHR45632:SF3">
    <property type="entry name" value="KELCH-LIKE PROTEIN 32"/>
    <property type="match status" value="1"/>
</dbReference>
<reference evidence="9 10" key="1">
    <citation type="submission" date="2024-09" db="EMBL/GenBank/DDBJ databases">
        <authorList>
            <person name="Sun Q."/>
            <person name="Mori K."/>
        </authorList>
    </citation>
    <scope>NUCLEOTIDE SEQUENCE [LARGE SCALE GENOMIC DNA]</scope>
    <source>
        <strain evidence="9 10">TBRC 1432</strain>
    </source>
</reference>
<keyword evidence="4" id="KW-0378">Hydrolase</keyword>
<dbReference type="Pfam" id="PF24681">
    <property type="entry name" value="Kelch_KLHDC2_KLHL20_DRC7"/>
    <property type="match status" value="1"/>
</dbReference>
<name>A0ABV6MJP2_9PSEU</name>
<evidence type="ECO:0000256" key="3">
    <source>
        <dbReference type="ARBA" id="ARBA00022737"/>
    </source>
</evidence>
<feature type="chain" id="PRO_5045848284" evidence="7">
    <location>
        <begin position="27"/>
        <end position="1346"/>
    </location>
</feature>
<dbReference type="CDD" id="cd04056">
    <property type="entry name" value="Peptidases_S53"/>
    <property type="match status" value="1"/>
</dbReference>
<accession>A0ABV6MJP2</accession>
<dbReference type="PROSITE" id="PS00138">
    <property type="entry name" value="SUBTILASE_SER"/>
    <property type="match status" value="1"/>
</dbReference>
<dbReference type="InterPro" id="IPR008969">
    <property type="entry name" value="CarboxyPept-like_regulatory"/>
</dbReference>
<dbReference type="SUPFAM" id="SSF117281">
    <property type="entry name" value="Kelch motif"/>
    <property type="match status" value="1"/>
</dbReference>
<dbReference type="PROSITE" id="PS51695">
    <property type="entry name" value="SEDOLISIN"/>
    <property type="match status" value="1"/>
</dbReference>
<dbReference type="InterPro" id="IPR015915">
    <property type="entry name" value="Kelch-typ_b-propeller"/>
</dbReference>
<evidence type="ECO:0000256" key="7">
    <source>
        <dbReference type="SAM" id="SignalP"/>
    </source>
</evidence>
<evidence type="ECO:0000256" key="6">
    <source>
        <dbReference type="SAM" id="MobiDB-lite"/>
    </source>
</evidence>
<dbReference type="Pfam" id="PF01344">
    <property type="entry name" value="Kelch_1"/>
    <property type="match status" value="1"/>
</dbReference>
<dbReference type="InterPro" id="IPR023828">
    <property type="entry name" value="Peptidase_S8_Ser-AS"/>
</dbReference>
<protein>
    <submittedName>
        <fullName evidence="9">Carboxypeptidase regulatory-like domain-containing protein</fullName>
    </submittedName>
</protein>
<evidence type="ECO:0000313" key="9">
    <source>
        <dbReference type="EMBL" id="MFC0540404.1"/>
    </source>
</evidence>
<feature type="signal peptide" evidence="7">
    <location>
        <begin position="1"/>
        <end position="26"/>
    </location>
</feature>
<dbReference type="Gene3D" id="2.60.120.200">
    <property type="match status" value="1"/>
</dbReference>
<evidence type="ECO:0000256" key="5">
    <source>
        <dbReference type="ARBA" id="ARBA00022825"/>
    </source>
</evidence>
<dbReference type="PANTHER" id="PTHR45632">
    <property type="entry name" value="LD33804P"/>
    <property type="match status" value="1"/>
</dbReference>
<dbReference type="InterPro" id="IPR013320">
    <property type="entry name" value="ConA-like_dom_sf"/>
</dbReference>
<dbReference type="Gene3D" id="3.40.50.200">
    <property type="entry name" value="Peptidase S8/S53 domain"/>
    <property type="match status" value="1"/>
</dbReference>
<dbReference type="Gene3D" id="2.60.40.1120">
    <property type="entry name" value="Carboxypeptidase-like, regulatory domain"/>
    <property type="match status" value="4"/>
</dbReference>
<dbReference type="InterPro" id="IPR030400">
    <property type="entry name" value="Sedolisin_dom"/>
</dbReference>
<dbReference type="InterPro" id="IPR036852">
    <property type="entry name" value="Peptidase_S8/S53_dom_sf"/>
</dbReference>
<comment type="caution">
    <text evidence="9">The sequence shown here is derived from an EMBL/GenBank/DDBJ whole genome shotgun (WGS) entry which is preliminary data.</text>
</comment>
<dbReference type="SMART" id="SM00612">
    <property type="entry name" value="Kelch"/>
    <property type="match status" value="5"/>
</dbReference>
<dbReference type="Pfam" id="PF13620">
    <property type="entry name" value="CarboxypepD_reg"/>
    <property type="match status" value="3"/>
</dbReference>
<dbReference type="SUPFAM" id="SSF49464">
    <property type="entry name" value="Carboxypeptidase regulatory domain-like"/>
    <property type="match status" value="3"/>
</dbReference>
<keyword evidence="3" id="KW-0677">Repeat</keyword>
<sequence length="1346" mass="137961">MPALRTVLAVVATAVAAALTPVAAVAAAPAPPTPQAAEHVCPQKPRPGEFTCFALQRTDVKGAAGVHANAAPSGFGPSDLGSAYNLPSQTAGDGQTVAIVDAYDYPDAEQELAIYRQQYGLPACTTANGCFRKVDQRGGTAYPAPNSSWQHEEALDLDMVSAVCPRCHILLVESDDALATNMGAAVNQAVAMGAKFVSNSYGGDEDPADPQFDSAYYDHPGVVMTVSSGDYGYGVEFPASSPHVTAVGGTTLQRDGSTRGWTESAWNHAGSGCSAYEAKPAFQHDSGCARRTVADVSAVADLNTPVAVYVQGNWVVMGGTSVSAPIIAGVYALAGAPSAGSYPNTFPYKDSRALYDVSGGANGQCTPAYLCQGGAGYDGPTGLGSPNGIAAFTAGPTGSVTGTVTDNTGKALSGAQVKVGDLSANTDAAGHFTLDVPAGTYNATASKFGYQDASASGVAVGDGQTVTANFTLAVIPTTTISGVVRDGSGHGWPLAAQVQVAGQPTTVTHTDPVSGRYVLTVPQGAAYTVQVDPSYPGYLQDAQQVQVGKGAAGHDVAIKVDPVTCGAPGYGNKFSGATQSFDGSSTPDGWTVGNAVPGARPWEFDNPGHRDNATGGSGNFAITESNLDGSDQDTMLTSPVYDLSTATNPTLTFDTDFEAYGDLMTATAEYTVDGGATWTPVWQQKTQNVTGKQVLPLPGAVGKSAVQVRFHYVERSFGFWWEVDDVVVGDHSCTLTPGGIVTGHVTDKVASVPLAGASVTSVDQPTDKTVTGADGSYWFFSTQTGTHPISGAATNYVTATKSTVVTPDSVTPQDFALDSARLTVNTTAISKSVAWQGNTTATVKVTNTGTAPADVRLDPRPGGYTPAAQVSAPLQKVKGNFSTGPLLGKALTAAPKDVSPSAASWSTVADYPTKIMDNAAVAVNGKIYSFTGLNGTELTTKNYVYDQGTQAWSPIADIPEARENPFAVAIGTKVYVGGGWGVTGPPNGDLDIYDTASNTWSTGAPMPTAYSAMGSAVVGGKVYVVGGCLQSSCGVTDVQVYDPVMNTWSAGPSLPMPLSWTNCGIIAGTLYCAGGASGLDQVSAGFGLNVKTGVWSPIASLPVSVFAASSTVANGQLLVSGGIQDGSLTNAGYAYDPSTNTWNPLPNANTALFRGGSACGFYRIGGSIGGFSPSTQDQLLPGYDQCGEYVSIPWMSVTPTDPVTIAPGKSASFTVKLDAASLAQPGVYTASLEVAAVVPHPLAAIPVTFTVKPPATWGKITGTVTSVACKGGTPPIPGATVQIDTWAASYTLKTDAGGNYVLWLDNRNNPLTLIVARDGWQPQTRQVKIAKGKSVTADFALKPVSC</sequence>
<dbReference type="EMBL" id="JBHLUD010000001">
    <property type="protein sequence ID" value="MFC0540404.1"/>
    <property type="molecule type" value="Genomic_DNA"/>
</dbReference>
<feature type="region of interest" description="Disordered" evidence="6">
    <location>
        <begin position="600"/>
        <end position="619"/>
    </location>
</feature>
<dbReference type="InterPro" id="IPR013784">
    <property type="entry name" value="Carb-bd-like_fold"/>
</dbReference>
<dbReference type="RefSeq" id="WP_273939184.1">
    <property type="nucleotide sequence ID" value="NZ_CP097263.1"/>
</dbReference>
<evidence type="ECO:0000259" key="8">
    <source>
        <dbReference type="PROSITE" id="PS51695"/>
    </source>
</evidence>
<evidence type="ECO:0000256" key="1">
    <source>
        <dbReference type="ARBA" id="ARBA00022441"/>
    </source>
</evidence>
<evidence type="ECO:0000313" key="10">
    <source>
        <dbReference type="Proteomes" id="UP001589810"/>
    </source>
</evidence>
<dbReference type="Gene3D" id="2.120.10.80">
    <property type="entry name" value="Kelch-type beta propeller"/>
    <property type="match status" value="2"/>
</dbReference>
<keyword evidence="7" id="KW-0732">Signal</keyword>
<dbReference type="Proteomes" id="UP001589810">
    <property type="component" value="Unassembled WGS sequence"/>
</dbReference>
<dbReference type="SUPFAM" id="SSF49899">
    <property type="entry name" value="Concanavalin A-like lectins/glucanases"/>
    <property type="match status" value="1"/>
</dbReference>
<keyword evidence="10" id="KW-1185">Reference proteome</keyword>